<keyword evidence="2" id="KW-1185">Reference proteome</keyword>
<dbReference type="EMBL" id="JAUKTV010000001">
    <property type="protein sequence ID" value="KAK0748196.1"/>
    <property type="molecule type" value="Genomic_DNA"/>
</dbReference>
<evidence type="ECO:0000313" key="2">
    <source>
        <dbReference type="Proteomes" id="UP001172159"/>
    </source>
</evidence>
<dbReference type="Proteomes" id="UP001172159">
    <property type="component" value="Unassembled WGS sequence"/>
</dbReference>
<sequence>MIWLAGTTIELVGGRLGWCGRVAQMSSSGNGTKESGKAKKSLAKTWVGLEDGKWAETAVGIGPRRSGDWGEELCSAPRRPVGLVRPGERVRQQRTQASLRAPTSRERLAKGGEKVFRSCKTCSGAVRASPLQVAGGARYTRASGNMHFL</sequence>
<name>A0AA40EZ49_9PEZI</name>
<comment type="caution">
    <text evidence="1">The sequence shown here is derived from an EMBL/GenBank/DDBJ whole genome shotgun (WGS) entry which is preliminary data.</text>
</comment>
<proteinExistence type="predicted"/>
<accession>A0AA40EZ49</accession>
<gene>
    <name evidence="1" type="ORF">B0T21DRAFT_343886</name>
</gene>
<evidence type="ECO:0000313" key="1">
    <source>
        <dbReference type="EMBL" id="KAK0748196.1"/>
    </source>
</evidence>
<protein>
    <submittedName>
        <fullName evidence="1">Uncharacterized protein</fullName>
    </submittedName>
</protein>
<dbReference type="AlphaFoldDB" id="A0AA40EZ49"/>
<reference evidence="1" key="1">
    <citation type="submission" date="2023-06" db="EMBL/GenBank/DDBJ databases">
        <title>Genome-scale phylogeny and comparative genomics of the fungal order Sordariales.</title>
        <authorList>
            <consortium name="Lawrence Berkeley National Laboratory"/>
            <person name="Hensen N."/>
            <person name="Bonometti L."/>
            <person name="Westerberg I."/>
            <person name="Brannstrom I.O."/>
            <person name="Guillou S."/>
            <person name="Cros-Aarteil S."/>
            <person name="Calhoun S."/>
            <person name="Haridas S."/>
            <person name="Kuo A."/>
            <person name="Mondo S."/>
            <person name="Pangilinan J."/>
            <person name="Riley R."/>
            <person name="Labutti K."/>
            <person name="Andreopoulos B."/>
            <person name="Lipzen A."/>
            <person name="Chen C."/>
            <person name="Yanf M."/>
            <person name="Daum C."/>
            <person name="Ng V."/>
            <person name="Clum A."/>
            <person name="Steindorff A."/>
            <person name="Ohm R."/>
            <person name="Martin F."/>
            <person name="Silar P."/>
            <person name="Natvig D."/>
            <person name="Lalanne C."/>
            <person name="Gautier V."/>
            <person name="Ament-Velasquez S.L."/>
            <person name="Kruys A."/>
            <person name="Hutchinson M.I."/>
            <person name="Powell A.J."/>
            <person name="Barry K."/>
            <person name="Miller A.N."/>
            <person name="Grigoriev I.V."/>
            <person name="Debuchy R."/>
            <person name="Gladieux P."/>
            <person name="Thoren M.H."/>
            <person name="Johannesson H."/>
        </authorList>
    </citation>
    <scope>NUCLEOTIDE SEQUENCE</scope>
    <source>
        <strain evidence="1">CBS 540.89</strain>
    </source>
</reference>
<organism evidence="1 2">
    <name type="scientific">Apiosordaria backusii</name>
    <dbReference type="NCBI Taxonomy" id="314023"/>
    <lineage>
        <taxon>Eukaryota</taxon>
        <taxon>Fungi</taxon>
        <taxon>Dikarya</taxon>
        <taxon>Ascomycota</taxon>
        <taxon>Pezizomycotina</taxon>
        <taxon>Sordariomycetes</taxon>
        <taxon>Sordariomycetidae</taxon>
        <taxon>Sordariales</taxon>
        <taxon>Lasiosphaeriaceae</taxon>
        <taxon>Apiosordaria</taxon>
    </lineage>
</organism>